<organism evidence="11 12">
    <name type="scientific">Scylla paramamosain</name>
    <name type="common">Mud crab</name>
    <dbReference type="NCBI Taxonomy" id="85552"/>
    <lineage>
        <taxon>Eukaryota</taxon>
        <taxon>Metazoa</taxon>
        <taxon>Ecdysozoa</taxon>
        <taxon>Arthropoda</taxon>
        <taxon>Crustacea</taxon>
        <taxon>Multicrustacea</taxon>
        <taxon>Malacostraca</taxon>
        <taxon>Eumalacostraca</taxon>
        <taxon>Eucarida</taxon>
        <taxon>Decapoda</taxon>
        <taxon>Pleocyemata</taxon>
        <taxon>Brachyura</taxon>
        <taxon>Eubrachyura</taxon>
        <taxon>Portunoidea</taxon>
        <taxon>Portunidae</taxon>
        <taxon>Portuninae</taxon>
        <taxon>Scylla</taxon>
    </lineage>
</organism>
<evidence type="ECO:0000256" key="3">
    <source>
        <dbReference type="ARBA" id="ARBA00022473"/>
    </source>
</evidence>
<name>A0AAW0UJZ2_SCYPA</name>
<dbReference type="CDD" id="cd00086">
    <property type="entry name" value="homeodomain"/>
    <property type="match status" value="1"/>
</dbReference>
<gene>
    <name evidence="11" type="ORF">O3P69_002994</name>
</gene>
<feature type="compositionally biased region" description="Gly residues" evidence="9">
    <location>
        <begin position="140"/>
        <end position="176"/>
    </location>
</feature>
<comment type="caution">
    <text evidence="11">The sequence shown here is derived from an EMBL/GenBank/DDBJ whole genome shotgun (WGS) entry which is preliminary data.</text>
</comment>
<comment type="subcellular location">
    <subcellularLocation>
        <location evidence="1 7 8">Nucleus</location>
    </subcellularLocation>
</comment>
<dbReference type="Gene3D" id="1.10.10.60">
    <property type="entry name" value="Homeodomain-like"/>
    <property type="match status" value="1"/>
</dbReference>
<evidence type="ECO:0000256" key="2">
    <source>
        <dbReference type="ARBA" id="ARBA00005661"/>
    </source>
</evidence>
<dbReference type="InterPro" id="IPR001356">
    <property type="entry name" value="HD"/>
</dbReference>
<evidence type="ECO:0000259" key="10">
    <source>
        <dbReference type="PROSITE" id="PS50071"/>
    </source>
</evidence>
<dbReference type="InterPro" id="IPR009057">
    <property type="entry name" value="Homeodomain-like_sf"/>
</dbReference>
<dbReference type="PROSITE" id="PS00027">
    <property type="entry name" value="HOMEOBOX_1"/>
    <property type="match status" value="1"/>
</dbReference>
<evidence type="ECO:0000256" key="4">
    <source>
        <dbReference type="ARBA" id="ARBA00023125"/>
    </source>
</evidence>
<dbReference type="InterPro" id="IPR050394">
    <property type="entry name" value="Homeobox_NK-like"/>
</dbReference>
<dbReference type="GO" id="GO:0005634">
    <property type="term" value="C:nucleus"/>
    <property type="evidence" value="ECO:0007669"/>
    <property type="project" value="UniProtKB-SubCell"/>
</dbReference>
<dbReference type="PANTHER" id="PTHR24340:SF41">
    <property type="entry name" value="MUSCLE-SPECIFIC HOMEOBOX PROTEIN TINMAN-RELATED"/>
    <property type="match status" value="1"/>
</dbReference>
<dbReference type="FunFam" id="1.10.10.60:FF:000078">
    <property type="entry name" value="NK2 homeobox 3"/>
    <property type="match status" value="1"/>
</dbReference>
<dbReference type="AlphaFoldDB" id="A0AAW0UJZ2"/>
<accession>A0AAW0UJZ2</accession>
<dbReference type="PRINTS" id="PR00024">
    <property type="entry name" value="HOMEOBOX"/>
</dbReference>
<dbReference type="GO" id="GO:0000978">
    <property type="term" value="F:RNA polymerase II cis-regulatory region sequence-specific DNA binding"/>
    <property type="evidence" value="ECO:0007669"/>
    <property type="project" value="TreeGrafter"/>
</dbReference>
<evidence type="ECO:0000256" key="9">
    <source>
        <dbReference type="SAM" id="MobiDB-lite"/>
    </source>
</evidence>
<evidence type="ECO:0000256" key="8">
    <source>
        <dbReference type="RuleBase" id="RU000682"/>
    </source>
</evidence>
<keyword evidence="6 7" id="KW-0539">Nucleus</keyword>
<evidence type="ECO:0000256" key="6">
    <source>
        <dbReference type="ARBA" id="ARBA00023242"/>
    </source>
</evidence>
<sequence length="418" mass="44174">MMMSGGMPPTAGGMGVMGVMGGYLGGGREYLEGGGVGVDSSVWVPPFWEDPHLADAHLHDPSIAEAAHMGEPPSMGDVGGGDLMDAFPPHQQHEYMMSSDGVVVKEEENIKDDYFKYKDATYAKYVKDNDYLKEETPYLDGGGGGGGGGGGEGGRDSGGSGGVDGGPQITGGGPGVMGVNSSPTASLSPPGTTSSSGSSSSLHPPLTSPHVQQLSSLCPPFPEAQLTSLSSHKDDPDKKGGPGGDKSKGGDGPKPKTKRKPRVLFSQAQVYELERRFKQQRYLSAPEREHLAGLLKLTSTQVKIWFQNRRYKCKRQRQDKNLEMSTAAVAAAASMASVTSPRRVAVPVSRVGDGGEGWGAGWVLVRDGKPCPTGYPPAYPSAYTPPQYSPPAYQCPYTAQTAGYPQTQTFNQQTLRTW</sequence>
<evidence type="ECO:0000256" key="7">
    <source>
        <dbReference type="PROSITE-ProRule" id="PRU00108"/>
    </source>
</evidence>
<dbReference type="InterPro" id="IPR020479">
    <property type="entry name" value="HD_metazoa"/>
</dbReference>
<keyword evidence="5 7" id="KW-0371">Homeobox</keyword>
<evidence type="ECO:0000256" key="1">
    <source>
        <dbReference type="ARBA" id="ARBA00004123"/>
    </source>
</evidence>
<dbReference type="SMART" id="SM00389">
    <property type="entry name" value="HOX"/>
    <property type="match status" value="1"/>
</dbReference>
<keyword evidence="3" id="KW-0217">Developmental protein</keyword>
<feature type="region of interest" description="Disordered" evidence="9">
    <location>
        <begin position="137"/>
        <end position="262"/>
    </location>
</feature>
<feature type="compositionally biased region" description="Low complexity" evidence="9">
    <location>
        <begin position="177"/>
        <end position="210"/>
    </location>
</feature>
<dbReference type="Pfam" id="PF00046">
    <property type="entry name" value="Homeodomain"/>
    <property type="match status" value="1"/>
</dbReference>
<dbReference type="PANTHER" id="PTHR24340">
    <property type="entry name" value="HOMEOBOX PROTEIN NKX"/>
    <property type="match status" value="1"/>
</dbReference>
<evidence type="ECO:0000313" key="12">
    <source>
        <dbReference type="Proteomes" id="UP001487740"/>
    </source>
</evidence>
<dbReference type="EMBL" id="JARAKH010000010">
    <property type="protein sequence ID" value="KAK8399995.1"/>
    <property type="molecule type" value="Genomic_DNA"/>
</dbReference>
<comment type="similarity">
    <text evidence="2">Belongs to the NK-2 homeobox family.</text>
</comment>
<dbReference type="PROSITE" id="PS50071">
    <property type="entry name" value="HOMEOBOX_2"/>
    <property type="match status" value="1"/>
</dbReference>
<evidence type="ECO:0000256" key="5">
    <source>
        <dbReference type="ARBA" id="ARBA00023155"/>
    </source>
</evidence>
<keyword evidence="4 7" id="KW-0238">DNA-binding</keyword>
<keyword evidence="12" id="KW-1185">Reference proteome</keyword>
<proteinExistence type="inferred from homology"/>
<feature type="compositionally biased region" description="Basic and acidic residues" evidence="9">
    <location>
        <begin position="231"/>
        <end position="254"/>
    </location>
</feature>
<feature type="domain" description="Homeobox" evidence="10">
    <location>
        <begin position="256"/>
        <end position="316"/>
    </location>
</feature>
<evidence type="ECO:0000313" key="11">
    <source>
        <dbReference type="EMBL" id="KAK8399995.1"/>
    </source>
</evidence>
<dbReference type="GO" id="GO:0030154">
    <property type="term" value="P:cell differentiation"/>
    <property type="evidence" value="ECO:0007669"/>
    <property type="project" value="TreeGrafter"/>
</dbReference>
<dbReference type="SUPFAM" id="SSF46689">
    <property type="entry name" value="Homeodomain-like"/>
    <property type="match status" value="1"/>
</dbReference>
<protein>
    <recommendedName>
        <fullName evidence="10">Homeobox domain-containing protein</fullName>
    </recommendedName>
</protein>
<reference evidence="11 12" key="1">
    <citation type="submission" date="2023-03" db="EMBL/GenBank/DDBJ databases">
        <title>High-quality genome of Scylla paramamosain provides insights in environmental adaptation.</title>
        <authorList>
            <person name="Zhang L."/>
        </authorList>
    </citation>
    <scope>NUCLEOTIDE SEQUENCE [LARGE SCALE GENOMIC DNA]</scope>
    <source>
        <strain evidence="11">LZ_2023a</strain>
        <tissue evidence="11">Muscle</tissue>
    </source>
</reference>
<feature type="DNA-binding region" description="Homeobox" evidence="7">
    <location>
        <begin position="258"/>
        <end position="317"/>
    </location>
</feature>
<dbReference type="Proteomes" id="UP001487740">
    <property type="component" value="Unassembled WGS sequence"/>
</dbReference>
<dbReference type="GO" id="GO:0000981">
    <property type="term" value="F:DNA-binding transcription factor activity, RNA polymerase II-specific"/>
    <property type="evidence" value="ECO:0007669"/>
    <property type="project" value="InterPro"/>
</dbReference>
<dbReference type="InterPro" id="IPR017970">
    <property type="entry name" value="Homeobox_CS"/>
</dbReference>